<dbReference type="Proteomes" id="UP000291343">
    <property type="component" value="Unassembled WGS sequence"/>
</dbReference>
<gene>
    <name evidence="7" type="ORF">LSTR_LSTR000328</name>
</gene>
<dbReference type="GO" id="GO:0005759">
    <property type="term" value="C:mitochondrial matrix"/>
    <property type="evidence" value="ECO:0007669"/>
    <property type="project" value="UniProtKB-SubCell"/>
</dbReference>
<dbReference type="EMBL" id="QKKF02016774">
    <property type="protein sequence ID" value="RZF41614.1"/>
    <property type="molecule type" value="Genomic_DNA"/>
</dbReference>
<evidence type="ECO:0000256" key="1">
    <source>
        <dbReference type="ARBA" id="ARBA00004305"/>
    </source>
</evidence>
<comment type="function">
    <text evidence="6">Plays an essential role in the assembly of succinate dehydrogenase (SDH), an enzyme complex (also referred to as respiratory complex II) that is a component of both the tricarboxylic acid (TCA) cycle and the mitochondrial electron transport chain, and which couples the oxidation of succinate to fumarate with the reduction of ubiquinone (coenzyme Q) to ubiquinol. Promotes maturation of the iron-sulfur protein subunit of the SDH catalytic dimer, protecting it from the deleterious effects of oxidants. May act together with SDHAF1.</text>
</comment>
<evidence type="ECO:0000256" key="3">
    <source>
        <dbReference type="ARBA" id="ARBA00022946"/>
    </source>
</evidence>
<comment type="subcellular location">
    <subcellularLocation>
        <location evidence="1 6">Mitochondrion matrix</location>
    </subcellularLocation>
</comment>
<dbReference type="GO" id="GO:0006105">
    <property type="term" value="P:succinate metabolic process"/>
    <property type="evidence" value="ECO:0007669"/>
    <property type="project" value="TreeGrafter"/>
</dbReference>
<keyword evidence="4 6" id="KW-0496">Mitochondrion</keyword>
<comment type="similarity">
    <text evidence="2 6">Belongs to the complex I LYR family. SDHAF3 subfamily.</text>
</comment>
<proteinExistence type="inferred from homology"/>
<accession>A0A482X752</accession>
<evidence type="ECO:0000313" key="8">
    <source>
        <dbReference type="Proteomes" id="UP000291343"/>
    </source>
</evidence>
<evidence type="ECO:0000256" key="6">
    <source>
        <dbReference type="RuleBase" id="RU368039"/>
    </source>
</evidence>
<dbReference type="Pfam" id="PF13233">
    <property type="entry name" value="Complex1_LYR_2"/>
    <property type="match status" value="1"/>
</dbReference>
<sequence length="184" mass="21710">MWRHTIIFNRTTEIAEFTPPHRFPFPRWHDNLTLLKVYSHTSGASHSFYACVMRPMHAQIEWLASDRIMTSFTHLQRVRILYKTILRLHRGLPEGLKFLGDTYARDEFKRHKTCNPAEAAVFMTEWTNYAIQLTEQLGLKGPKFSKSLGTCIDEELLDKMREDQIMQLYELMQASTELKRSETE</sequence>
<comment type="subunit">
    <text evidence="6">Interacts with the iron-sulfur protein subunit within the SDH catalytic dimer.</text>
</comment>
<keyword evidence="3" id="KW-0809">Transit peptide</keyword>
<keyword evidence="5 6" id="KW-0143">Chaperone</keyword>
<dbReference type="InParanoid" id="A0A482X752"/>
<evidence type="ECO:0000256" key="4">
    <source>
        <dbReference type="ARBA" id="ARBA00023128"/>
    </source>
</evidence>
<organism evidence="7 8">
    <name type="scientific">Laodelphax striatellus</name>
    <name type="common">Small brown planthopper</name>
    <name type="synonym">Delphax striatella</name>
    <dbReference type="NCBI Taxonomy" id="195883"/>
    <lineage>
        <taxon>Eukaryota</taxon>
        <taxon>Metazoa</taxon>
        <taxon>Ecdysozoa</taxon>
        <taxon>Arthropoda</taxon>
        <taxon>Hexapoda</taxon>
        <taxon>Insecta</taxon>
        <taxon>Pterygota</taxon>
        <taxon>Neoptera</taxon>
        <taxon>Paraneoptera</taxon>
        <taxon>Hemiptera</taxon>
        <taxon>Auchenorrhyncha</taxon>
        <taxon>Fulgoroidea</taxon>
        <taxon>Delphacidae</taxon>
        <taxon>Criomorphinae</taxon>
        <taxon>Laodelphax</taxon>
    </lineage>
</organism>
<keyword evidence="8" id="KW-1185">Reference proteome</keyword>
<dbReference type="PANTHER" id="PTHR13137:SF6">
    <property type="entry name" value="SUCCINATE DEHYDROGENASE ASSEMBLY FACTOR 3, MITOCHONDRIAL"/>
    <property type="match status" value="1"/>
</dbReference>
<dbReference type="STRING" id="195883.A0A482X752"/>
<dbReference type="AlphaFoldDB" id="A0A482X752"/>
<dbReference type="GO" id="GO:0005758">
    <property type="term" value="C:mitochondrial intermembrane space"/>
    <property type="evidence" value="ECO:0007669"/>
    <property type="project" value="TreeGrafter"/>
</dbReference>
<evidence type="ECO:0000256" key="5">
    <source>
        <dbReference type="ARBA" id="ARBA00023186"/>
    </source>
</evidence>
<dbReference type="PANTHER" id="PTHR13137">
    <property type="entry name" value="DC11 ACN9 HOMOLOG"/>
    <property type="match status" value="1"/>
</dbReference>
<dbReference type="OrthoDB" id="278329at2759"/>
<reference evidence="7 8" key="1">
    <citation type="journal article" date="2017" name="Gigascience">
        <title>Genome sequence of the small brown planthopper, Laodelphax striatellus.</title>
        <authorList>
            <person name="Zhu J."/>
            <person name="Jiang F."/>
            <person name="Wang X."/>
            <person name="Yang P."/>
            <person name="Bao Y."/>
            <person name="Zhao W."/>
            <person name="Wang W."/>
            <person name="Lu H."/>
            <person name="Wang Q."/>
            <person name="Cui N."/>
            <person name="Li J."/>
            <person name="Chen X."/>
            <person name="Luo L."/>
            <person name="Yu J."/>
            <person name="Kang L."/>
            <person name="Cui F."/>
        </authorList>
    </citation>
    <scope>NUCLEOTIDE SEQUENCE [LARGE SCALE GENOMIC DNA]</scope>
    <source>
        <strain evidence="7">Lst14</strain>
    </source>
</reference>
<dbReference type="GO" id="GO:0034553">
    <property type="term" value="P:mitochondrial respiratory chain complex II assembly"/>
    <property type="evidence" value="ECO:0007669"/>
    <property type="project" value="UniProtKB-UniRule"/>
</dbReference>
<dbReference type="SMR" id="A0A482X752"/>
<dbReference type="InterPro" id="IPR008381">
    <property type="entry name" value="SDHAF3/Sdh7"/>
</dbReference>
<comment type="caution">
    <text evidence="7">The sequence shown here is derived from an EMBL/GenBank/DDBJ whole genome shotgun (WGS) entry which is preliminary data.</text>
</comment>
<dbReference type="CDD" id="cd20270">
    <property type="entry name" value="Complex1_LYR_SDHAF3_LYRM10"/>
    <property type="match status" value="1"/>
</dbReference>
<name>A0A482X752_LAOST</name>
<protein>
    <recommendedName>
        <fullName evidence="6">Succinate dehydrogenase assembly factor 3</fullName>
        <shortName evidence="6">SDH assembly factor 3</shortName>
        <shortName evidence="6">SDHAF3</shortName>
    </recommendedName>
</protein>
<evidence type="ECO:0000313" key="7">
    <source>
        <dbReference type="EMBL" id="RZF41614.1"/>
    </source>
</evidence>
<dbReference type="FunCoup" id="A0A482X752">
    <property type="interactions" value="1035"/>
</dbReference>
<evidence type="ECO:0000256" key="2">
    <source>
        <dbReference type="ARBA" id="ARBA00006020"/>
    </source>
</evidence>